<name>A0A1F8GQ74_9BACT</name>
<dbReference type="AlphaFoldDB" id="A0A1F8GQ74"/>
<dbReference type="InterPro" id="IPR001296">
    <property type="entry name" value="Glyco_trans_1"/>
</dbReference>
<evidence type="ECO:0000259" key="1">
    <source>
        <dbReference type="Pfam" id="PF00534"/>
    </source>
</evidence>
<comment type="caution">
    <text evidence="2">The sequence shown here is derived from an EMBL/GenBank/DDBJ whole genome shotgun (WGS) entry which is preliminary data.</text>
</comment>
<dbReference type="Proteomes" id="UP000178444">
    <property type="component" value="Unassembled WGS sequence"/>
</dbReference>
<proteinExistence type="predicted"/>
<sequence length="371" mass="41946">MKLALVHDWIRDMSGAERVLVELHKIYPQAPIYTLFYDEKFTRQILPGADIRASFLQKFPLVVKYYRLAAALMPAAIESLDLSDFDIVLSSSVIFSKGLVLRPTTRHICYCYSPTRQIWDLNAKVQNTGSRAQYFGFWSLGFKNSVGKHLLRLWDRSAAERPTEFVAISQTVADRIKKYYRRDSRIVYPPVTINKSVPKPSSSNSRELEEEYYLIVSRLFPHKNVGIAIEAFNKIGYPLVIIGDGPERKKLQHMAGKNITFLGGLDDVSVSAYYAACRAFIMPQEEDFGLTAVEAMSYGKPIIALRKGGATETVVEGMTGEFFDDPIPEGLDDAVRRLNENYPTYNSEIIKSHAAKFSSNKFREAISKLVA</sequence>
<protein>
    <recommendedName>
        <fullName evidence="1">Glycosyl transferase family 1 domain-containing protein</fullName>
    </recommendedName>
</protein>
<organism evidence="2 3">
    <name type="scientific">Candidatus Yanofskybacteria bacterium RIFCSPLOWO2_01_FULL_49_17</name>
    <dbReference type="NCBI Taxonomy" id="1802700"/>
    <lineage>
        <taxon>Bacteria</taxon>
        <taxon>Candidatus Yanofskyibacteriota</taxon>
    </lineage>
</organism>
<evidence type="ECO:0000313" key="2">
    <source>
        <dbReference type="EMBL" id="OGN27597.1"/>
    </source>
</evidence>
<feature type="domain" description="Glycosyl transferase family 1" evidence="1">
    <location>
        <begin position="206"/>
        <end position="346"/>
    </location>
</feature>
<reference evidence="2 3" key="1">
    <citation type="journal article" date="2016" name="Nat. Commun.">
        <title>Thousands of microbial genomes shed light on interconnected biogeochemical processes in an aquifer system.</title>
        <authorList>
            <person name="Anantharaman K."/>
            <person name="Brown C.T."/>
            <person name="Hug L.A."/>
            <person name="Sharon I."/>
            <person name="Castelle C.J."/>
            <person name="Probst A.J."/>
            <person name="Thomas B.C."/>
            <person name="Singh A."/>
            <person name="Wilkins M.J."/>
            <person name="Karaoz U."/>
            <person name="Brodie E.L."/>
            <person name="Williams K.H."/>
            <person name="Hubbard S.S."/>
            <person name="Banfield J.F."/>
        </authorList>
    </citation>
    <scope>NUCLEOTIDE SEQUENCE [LARGE SCALE GENOMIC DNA]</scope>
</reference>
<dbReference type="PANTHER" id="PTHR45947:SF3">
    <property type="entry name" value="SULFOQUINOVOSYL TRANSFERASE SQD2"/>
    <property type="match status" value="1"/>
</dbReference>
<dbReference type="Pfam" id="PF00534">
    <property type="entry name" value="Glycos_transf_1"/>
    <property type="match status" value="1"/>
</dbReference>
<dbReference type="SUPFAM" id="SSF53756">
    <property type="entry name" value="UDP-Glycosyltransferase/glycogen phosphorylase"/>
    <property type="match status" value="1"/>
</dbReference>
<dbReference type="Gene3D" id="3.40.50.2000">
    <property type="entry name" value="Glycogen Phosphorylase B"/>
    <property type="match status" value="2"/>
</dbReference>
<evidence type="ECO:0000313" key="3">
    <source>
        <dbReference type="Proteomes" id="UP000178444"/>
    </source>
</evidence>
<gene>
    <name evidence="2" type="ORF">A2941_01200</name>
</gene>
<dbReference type="GO" id="GO:0016757">
    <property type="term" value="F:glycosyltransferase activity"/>
    <property type="evidence" value="ECO:0007669"/>
    <property type="project" value="InterPro"/>
</dbReference>
<dbReference type="EMBL" id="MGKO01000008">
    <property type="protein sequence ID" value="OGN27597.1"/>
    <property type="molecule type" value="Genomic_DNA"/>
</dbReference>
<dbReference type="InterPro" id="IPR050194">
    <property type="entry name" value="Glycosyltransferase_grp1"/>
</dbReference>
<accession>A0A1F8GQ74</accession>
<dbReference type="PANTHER" id="PTHR45947">
    <property type="entry name" value="SULFOQUINOVOSYL TRANSFERASE SQD2"/>
    <property type="match status" value="1"/>
</dbReference>